<dbReference type="InterPro" id="IPR036527">
    <property type="entry name" value="SCP2_sterol-bd_dom_sf"/>
</dbReference>
<accession>A0A9P5V8P3</accession>
<dbReference type="Proteomes" id="UP000748756">
    <property type="component" value="Unassembled WGS sequence"/>
</dbReference>
<dbReference type="InterPro" id="IPR003033">
    <property type="entry name" value="SCP2_sterol-bd_dom"/>
</dbReference>
<reference evidence="2" key="1">
    <citation type="journal article" date="2020" name="Fungal Divers.">
        <title>Resolving the Mortierellaceae phylogeny through synthesis of multi-gene phylogenetics and phylogenomics.</title>
        <authorList>
            <person name="Vandepol N."/>
            <person name="Liber J."/>
            <person name="Desiro A."/>
            <person name="Na H."/>
            <person name="Kennedy M."/>
            <person name="Barry K."/>
            <person name="Grigoriev I.V."/>
            <person name="Miller A.N."/>
            <person name="O'Donnell K."/>
            <person name="Stajich J.E."/>
            <person name="Bonito G."/>
        </authorList>
    </citation>
    <scope>NUCLEOTIDE SEQUENCE</scope>
    <source>
        <strain evidence="2">NRRL 6426</strain>
    </source>
</reference>
<evidence type="ECO:0000313" key="2">
    <source>
        <dbReference type="EMBL" id="KAF9147216.1"/>
    </source>
</evidence>
<gene>
    <name evidence="2" type="ORF">BG015_011175</name>
</gene>
<keyword evidence="3" id="KW-1185">Reference proteome</keyword>
<name>A0A9P5V8P3_9FUNG</name>
<protein>
    <recommendedName>
        <fullName evidence="1">SCP2 domain-containing protein</fullName>
    </recommendedName>
</protein>
<dbReference type="SUPFAM" id="SSF55718">
    <property type="entry name" value="SCP-like"/>
    <property type="match status" value="1"/>
</dbReference>
<dbReference type="Gene3D" id="3.30.1050.10">
    <property type="entry name" value="SCP2 sterol-binding domain"/>
    <property type="match status" value="1"/>
</dbReference>
<evidence type="ECO:0000313" key="3">
    <source>
        <dbReference type="Proteomes" id="UP000748756"/>
    </source>
</evidence>
<comment type="caution">
    <text evidence="2">The sequence shown here is derived from an EMBL/GenBank/DDBJ whole genome shotgun (WGS) entry which is preliminary data.</text>
</comment>
<feature type="domain" description="SCP2" evidence="1">
    <location>
        <begin position="77"/>
        <end position="173"/>
    </location>
</feature>
<dbReference type="AlphaFoldDB" id="A0A9P5V8P3"/>
<evidence type="ECO:0000259" key="1">
    <source>
        <dbReference type="Pfam" id="PF02036"/>
    </source>
</evidence>
<dbReference type="Pfam" id="PF02036">
    <property type="entry name" value="SCP2"/>
    <property type="match status" value="1"/>
</dbReference>
<dbReference type="EMBL" id="JAAAUQ010000848">
    <property type="protein sequence ID" value="KAF9147216.1"/>
    <property type="molecule type" value="Genomic_DNA"/>
</dbReference>
<sequence length="200" mass="22208">MSNKPSAKAIARLNATTLFPEIKKGKLMSPFTLEEQIGRLTMKYLKSGHPTNQVLPPFLFFDHGLLVEIEKNPSLFAIRGFFIFNVTKKGVPMTEWYLLFQGFDAPAVVSQKKPEIPKAKKDESPIPVAIIQVEDSDLMNFMSGGLTGSRGIVSGKIKIAGAMELAEQLEEIFRKAKGAEKTLAYLDHKRGKSEKAKARL</sequence>
<organism evidence="2 3">
    <name type="scientific">Linnemannia schmuckeri</name>
    <dbReference type="NCBI Taxonomy" id="64567"/>
    <lineage>
        <taxon>Eukaryota</taxon>
        <taxon>Fungi</taxon>
        <taxon>Fungi incertae sedis</taxon>
        <taxon>Mucoromycota</taxon>
        <taxon>Mortierellomycotina</taxon>
        <taxon>Mortierellomycetes</taxon>
        <taxon>Mortierellales</taxon>
        <taxon>Mortierellaceae</taxon>
        <taxon>Linnemannia</taxon>
    </lineage>
</organism>
<dbReference type="OrthoDB" id="10265837at2759"/>
<proteinExistence type="predicted"/>